<proteinExistence type="predicted"/>
<dbReference type="GO" id="GO:0022900">
    <property type="term" value="P:electron transport chain"/>
    <property type="evidence" value="ECO:0007669"/>
    <property type="project" value="InterPro"/>
</dbReference>
<dbReference type="GO" id="GO:0020037">
    <property type="term" value="F:heme binding"/>
    <property type="evidence" value="ECO:0007669"/>
    <property type="project" value="InterPro"/>
</dbReference>
<dbReference type="EMBL" id="CP012900">
    <property type="protein sequence ID" value="ALJ28126.1"/>
    <property type="molecule type" value="Genomic_DNA"/>
</dbReference>
<reference evidence="2 3" key="1">
    <citation type="journal article" date="2015" name="Genome Announc.">
        <title>Complete Genome Sequencing of Stenotrophomonas acidaminiphila ZAC14D2_NAIMI4_2, a Multidrug-Resistant Strain Isolated from Sediments of a Polluted River in Mexico, Uncovers New Antibiotic Resistance Genes and a Novel Class-II Lasso Peptide Biosynthesis Gene Cluster.</title>
        <authorList>
            <person name="Vinuesa P."/>
            <person name="Ochoa-Sanchez L.E."/>
        </authorList>
    </citation>
    <scope>NUCLEOTIDE SEQUENCE [LARGE SCALE GENOMIC DNA]</scope>
    <source>
        <strain evidence="2 3">ZAC14D2_NAIMI4_2</strain>
    </source>
</reference>
<dbReference type="Gene3D" id="1.20.120.10">
    <property type="entry name" value="Cytochrome c/b562"/>
    <property type="match status" value="1"/>
</dbReference>
<dbReference type="PATRIC" id="fig|128780.6.peg.1744"/>
<dbReference type="GO" id="GO:0005506">
    <property type="term" value="F:iron ion binding"/>
    <property type="evidence" value="ECO:0007669"/>
    <property type="project" value="InterPro"/>
</dbReference>
<evidence type="ECO:0000313" key="3">
    <source>
        <dbReference type="Proteomes" id="UP000061010"/>
    </source>
</evidence>
<keyword evidence="3" id="KW-1185">Reference proteome</keyword>
<keyword evidence="1" id="KW-0472">Membrane</keyword>
<name>A0A0S1AZ96_9GAMM</name>
<evidence type="ECO:0000256" key="1">
    <source>
        <dbReference type="SAM" id="Phobius"/>
    </source>
</evidence>
<keyword evidence="1" id="KW-1133">Transmembrane helix</keyword>
<dbReference type="OrthoDB" id="5984407at2"/>
<dbReference type="Proteomes" id="UP000061010">
    <property type="component" value="Chromosome"/>
</dbReference>
<organism evidence="2 3">
    <name type="scientific">Stenotrophomonas acidaminiphila</name>
    <dbReference type="NCBI Taxonomy" id="128780"/>
    <lineage>
        <taxon>Bacteria</taxon>
        <taxon>Pseudomonadati</taxon>
        <taxon>Pseudomonadota</taxon>
        <taxon>Gammaproteobacteria</taxon>
        <taxon>Lysobacterales</taxon>
        <taxon>Lysobacteraceae</taxon>
        <taxon>Stenotrophomonas</taxon>
    </lineage>
</organism>
<sequence>MTEPSRTQSNASRYLFVLIAGLLVGIVATVMAMRAIQARQDPFPNSLMNVMARQSQLLGDSRKQNRCSINDSTPRLQTLRLLSNDMDLAFPGLRDDTRFQQHASRFRATLNDALASPPADCTALAAVTEQLGNDCKVCHQDFR</sequence>
<dbReference type="InterPro" id="IPR010980">
    <property type="entry name" value="Cyt_c/b562"/>
</dbReference>
<evidence type="ECO:0000313" key="2">
    <source>
        <dbReference type="EMBL" id="ALJ28126.1"/>
    </source>
</evidence>
<dbReference type="AlphaFoldDB" id="A0A0S1AZ96"/>
<dbReference type="KEGG" id="sacz:AOT14_17400"/>
<gene>
    <name evidence="2" type="ORF">AOT14_17400</name>
</gene>
<keyword evidence="1" id="KW-0812">Transmembrane</keyword>
<accession>A0A0S1AZ96</accession>
<dbReference type="GO" id="GO:0009055">
    <property type="term" value="F:electron transfer activity"/>
    <property type="evidence" value="ECO:0007669"/>
    <property type="project" value="InterPro"/>
</dbReference>
<dbReference type="SUPFAM" id="SSF47175">
    <property type="entry name" value="Cytochromes"/>
    <property type="match status" value="1"/>
</dbReference>
<dbReference type="PROSITE" id="PS51009">
    <property type="entry name" value="CYTCII"/>
    <property type="match status" value="1"/>
</dbReference>
<dbReference type="InterPro" id="IPR002321">
    <property type="entry name" value="Cyt_c_II"/>
</dbReference>
<feature type="transmembrane region" description="Helical" evidence="1">
    <location>
        <begin position="14"/>
        <end position="33"/>
    </location>
</feature>
<protein>
    <submittedName>
        <fullName evidence="2">Cytochrome C</fullName>
    </submittedName>
</protein>